<keyword evidence="8" id="KW-0418">Kinase</keyword>
<dbReference type="PANTHER" id="PTHR12280">
    <property type="entry name" value="PANTOTHENATE KINASE"/>
    <property type="match status" value="1"/>
</dbReference>
<dbReference type="GO" id="GO:0005829">
    <property type="term" value="C:cytosol"/>
    <property type="evidence" value="ECO:0007669"/>
    <property type="project" value="TreeGrafter"/>
</dbReference>
<evidence type="ECO:0000256" key="9">
    <source>
        <dbReference type="ARBA" id="ARBA00022840"/>
    </source>
</evidence>
<accession>A0A2A2JYM7</accession>
<dbReference type="InterPro" id="IPR043129">
    <property type="entry name" value="ATPase_NBD"/>
</dbReference>
<evidence type="ECO:0000256" key="4">
    <source>
        <dbReference type="ARBA" id="ARBA00012102"/>
    </source>
</evidence>
<feature type="region of interest" description="Disordered" evidence="13">
    <location>
        <begin position="315"/>
        <end position="334"/>
    </location>
</feature>
<feature type="region of interest" description="Disordered" evidence="13">
    <location>
        <begin position="129"/>
        <end position="182"/>
    </location>
</feature>
<keyword evidence="5" id="KW-0963">Cytoplasm</keyword>
<comment type="catalytic activity">
    <reaction evidence="1">
        <text>(R)-pantothenate + ATP = (R)-4'-phosphopantothenate + ADP + H(+)</text>
        <dbReference type="Rhea" id="RHEA:16373"/>
        <dbReference type="ChEBI" id="CHEBI:10986"/>
        <dbReference type="ChEBI" id="CHEBI:15378"/>
        <dbReference type="ChEBI" id="CHEBI:29032"/>
        <dbReference type="ChEBI" id="CHEBI:30616"/>
        <dbReference type="ChEBI" id="CHEBI:456216"/>
        <dbReference type="EC" id="2.7.1.33"/>
    </reaction>
</comment>
<keyword evidence="9" id="KW-0067">ATP-binding</keyword>
<keyword evidence="10" id="KW-0173">Coenzyme A biosynthesis</keyword>
<keyword evidence="6" id="KW-0808">Transferase</keyword>
<keyword evidence="12" id="KW-0175">Coiled coil</keyword>
<name>A0A2A2JYM7_9BILA</name>
<evidence type="ECO:0000256" key="6">
    <source>
        <dbReference type="ARBA" id="ARBA00022679"/>
    </source>
</evidence>
<evidence type="ECO:0000256" key="2">
    <source>
        <dbReference type="ARBA" id="ARBA00004496"/>
    </source>
</evidence>
<evidence type="ECO:0000256" key="5">
    <source>
        <dbReference type="ARBA" id="ARBA00022490"/>
    </source>
</evidence>
<dbReference type="CDD" id="cd24123">
    <property type="entry name" value="ASKHA_NBD_PanK-II_Pank4"/>
    <property type="match status" value="1"/>
</dbReference>
<feature type="coiled-coil region" evidence="12">
    <location>
        <begin position="216"/>
        <end position="247"/>
    </location>
</feature>
<evidence type="ECO:0000256" key="3">
    <source>
        <dbReference type="ARBA" id="ARBA00005225"/>
    </source>
</evidence>
<keyword evidence="15" id="KW-1185">Reference proteome</keyword>
<dbReference type="Gene3D" id="3.30.420.40">
    <property type="match status" value="1"/>
</dbReference>
<dbReference type="AlphaFoldDB" id="A0A2A2JYM7"/>
<evidence type="ECO:0000256" key="1">
    <source>
        <dbReference type="ARBA" id="ARBA00001206"/>
    </source>
</evidence>
<dbReference type="Gene3D" id="3.30.420.510">
    <property type="match status" value="1"/>
</dbReference>
<dbReference type="GO" id="GO:0005524">
    <property type="term" value="F:ATP binding"/>
    <property type="evidence" value="ECO:0007669"/>
    <property type="project" value="UniProtKB-KW"/>
</dbReference>
<feature type="compositionally biased region" description="Basic and acidic residues" evidence="13">
    <location>
        <begin position="11"/>
        <end position="21"/>
    </location>
</feature>
<evidence type="ECO:0000313" key="14">
    <source>
        <dbReference type="EMBL" id="PAV66778.1"/>
    </source>
</evidence>
<evidence type="ECO:0000256" key="10">
    <source>
        <dbReference type="ARBA" id="ARBA00022993"/>
    </source>
</evidence>
<dbReference type="EMBL" id="LIAE01010038">
    <property type="protein sequence ID" value="PAV66778.1"/>
    <property type="molecule type" value="Genomic_DNA"/>
</dbReference>
<dbReference type="OrthoDB" id="275583at2759"/>
<dbReference type="STRING" id="2018661.A0A2A2JYM7"/>
<feature type="region of interest" description="Disordered" evidence="13">
    <location>
        <begin position="1"/>
        <end position="21"/>
    </location>
</feature>
<dbReference type="GO" id="GO:0005634">
    <property type="term" value="C:nucleus"/>
    <property type="evidence" value="ECO:0007669"/>
    <property type="project" value="TreeGrafter"/>
</dbReference>
<dbReference type="Proteomes" id="UP000218231">
    <property type="component" value="Unassembled WGS sequence"/>
</dbReference>
<comment type="caution">
    <text evidence="14">The sequence shown here is derived from an EMBL/GenBank/DDBJ whole genome shotgun (WGS) entry which is preliminary data.</text>
</comment>
<dbReference type="GO" id="GO:0004594">
    <property type="term" value="F:pantothenate kinase activity"/>
    <property type="evidence" value="ECO:0007669"/>
    <property type="project" value="UniProtKB-EC"/>
</dbReference>
<proteinExistence type="inferred from homology"/>
<dbReference type="GO" id="GO:0015937">
    <property type="term" value="P:coenzyme A biosynthetic process"/>
    <property type="evidence" value="ECO:0007669"/>
    <property type="project" value="UniProtKB-KW"/>
</dbReference>
<organism evidence="14 15">
    <name type="scientific">Diploscapter pachys</name>
    <dbReference type="NCBI Taxonomy" id="2018661"/>
    <lineage>
        <taxon>Eukaryota</taxon>
        <taxon>Metazoa</taxon>
        <taxon>Ecdysozoa</taxon>
        <taxon>Nematoda</taxon>
        <taxon>Chromadorea</taxon>
        <taxon>Rhabditida</taxon>
        <taxon>Rhabditina</taxon>
        <taxon>Rhabditomorpha</taxon>
        <taxon>Rhabditoidea</taxon>
        <taxon>Rhabditidae</taxon>
        <taxon>Diploscapter</taxon>
    </lineage>
</organism>
<sequence length="853" mass="95469">MRVPLLPTPKSRREGVKKKDEWVRPPSNVEFSRSDEGRVTYQVEPNGPVFETWRNPTKLDRLKSLKFVSKNSKGISKENDHSVSTRKWSFLSNYGYSEDTQKGRLDHLVEGGKVKVETVHEKKIPSLLDNISLESMSPEHEDFNEKEENEDSERSGSSGSYEVGSEESCRKSPGKISEPELSPEDTIQLCKYMVAKGQQHASLVADDELPFYITQLIDLNDQLGNLIEKNERKKDDLKSVLKEEVDQIKKVHANLPPFLEQAIQIKDDYVTVQNYSTLPFPLPDMSVPPPPLPLQFVPQVSAPHISSPISPMLIQPSPSPSPITLQPSPSSGSSANLSAFLTPVEEMMSAPQASLNVAQSVQRAPILSTSNNNSVQPLAYNSVPAPSLPISTSSLQTPPIQTPPTSEIPTLQKFFYRNENEKSHHYFQAPPPFETECNLPDFQMGYNTKTRRIAYSPPHINRSRKRSSATEKLKKVEQVRRIMDELLLASHLKRIDSSGRVRIATSPVVREKPACPFVVVPPDEPRFEALFTKQRYSVDIGGTLCKVVYSTISRINENSDEKPMVLLNFRKFTSIDACIQFLKETWIHRESTDVLHCTGGGSFKYSDRLELELGVKVKKTDEMNSLIYGCDFLLRHNEDESFTYHHEATGIDKFQYRPINPDTIFPFLLVNIGTGISVLKVDSPTTFQRVGGSSMGGGAFIGLGSLLTSAKDFDGLLQLAERGDHRQIDTLVSDIYGGSYSNLNLAADLIAGSFGKCSRQQLDGKTGPKEEDIAKSLLLMISNSIGQMAMLYGNRYQMKRIYFGGFFIRRNPITMRTLTYAINFWSQGAMDALFMKHEGYLGAVGAFMDESEA</sequence>
<gene>
    <name evidence="14" type="ORF">WR25_10503</name>
</gene>
<dbReference type="NCBIfam" id="TIGR00555">
    <property type="entry name" value="panK_eukar"/>
    <property type="match status" value="1"/>
</dbReference>
<comment type="subcellular location">
    <subcellularLocation>
        <location evidence="2">Cytoplasm</location>
    </subcellularLocation>
</comment>
<dbReference type="InterPro" id="IPR004567">
    <property type="entry name" value="Type_II_PanK"/>
</dbReference>
<evidence type="ECO:0000313" key="15">
    <source>
        <dbReference type="Proteomes" id="UP000218231"/>
    </source>
</evidence>
<evidence type="ECO:0000256" key="13">
    <source>
        <dbReference type="SAM" id="MobiDB-lite"/>
    </source>
</evidence>
<evidence type="ECO:0000256" key="7">
    <source>
        <dbReference type="ARBA" id="ARBA00022741"/>
    </source>
</evidence>
<comment type="similarity">
    <text evidence="11">Belongs to the type II pantothenate kinase family.</text>
</comment>
<dbReference type="SUPFAM" id="SSF53067">
    <property type="entry name" value="Actin-like ATPase domain"/>
    <property type="match status" value="2"/>
</dbReference>
<protein>
    <recommendedName>
        <fullName evidence="4">pantothenate kinase</fullName>
        <ecNumber evidence="4">2.7.1.33</ecNumber>
    </recommendedName>
</protein>
<reference evidence="14 15" key="1">
    <citation type="journal article" date="2017" name="Curr. Biol.">
        <title>Genome architecture and evolution of a unichromosomal asexual nematode.</title>
        <authorList>
            <person name="Fradin H."/>
            <person name="Zegar C."/>
            <person name="Gutwein M."/>
            <person name="Lucas J."/>
            <person name="Kovtun M."/>
            <person name="Corcoran D."/>
            <person name="Baugh L.R."/>
            <person name="Kiontke K."/>
            <person name="Gunsalus K."/>
            <person name="Fitch D.H."/>
            <person name="Piano F."/>
        </authorList>
    </citation>
    <scope>NUCLEOTIDE SEQUENCE [LARGE SCALE GENOMIC DNA]</scope>
    <source>
        <strain evidence="14">PF1309</strain>
    </source>
</reference>
<evidence type="ECO:0000256" key="11">
    <source>
        <dbReference type="ARBA" id="ARBA00060870"/>
    </source>
</evidence>
<dbReference type="FunFam" id="3.30.420.40:FF:000025">
    <property type="entry name" value="pantothenate kinase 2, mitochondrial"/>
    <property type="match status" value="1"/>
</dbReference>
<keyword evidence="7" id="KW-0547">Nucleotide-binding</keyword>
<evidence type="ECO:0000256" key="12">
    <source>
        <dbReference type="SAM" id="Coils"/>
    </source>
</evidence>
<dbReference type="EC" id="2.7.1.33" evidence="4"/>
<dbReference type="Pfam" id="PF03630">
    <property type="entry name" value="Fumble"/>
    <property type="match status" value="1"/>
</dbReference>
<comment type="pathway">
    <text evidence="3">Cofactor biosynthesis; coenzyme A biosynthesis; CoA from (R)-pantothenate: step 1/5.</text>
</comment>
<evidence type="ECO:0000256" key="8">
    <source>
        <dbReference type="ARBA" id="ARBA00022777"/>
    </source>
</evidence>
<dbReference type="PANTHER" id="PTHR12280:SF20">
    <property type="entry name" value="4'-PHOSPHOPANTETHEINE PHOSPHATASE"/>
    <property type="match status" value="1"/>
</dbReference>